<dbReference type="InterPro" id="IPR023213">
    <property type="entry name" value="CAT-like_dom_sf"/>
</dbReference>
<proteinExistence type="predicted"/>
<dbReference type="InterPro" id="IPR052058">
    <property type="entry name" value="Alcohol_O-acetyltransferase"/>
</dbReference>
<organism evidence="1 2">
    <name type="scientific">Petrolisthes manimaculis</name>
    <dbReference type="NCBI Taxonomy" id="1843537"/>
    <lineage>
        <taxon>Eukaryota</taxon>
        <taxon>Metazoa</taxon>
        <taxon>Ecdysozoa</taxon>
        <taxon>Arthropoda</taxon>
        <taxon>Crustacea</taxon>
        <taxon>Multicrustacea</taxon>
        <taxon>Malacostraca</taxon>
        <taxon>Eumalacostraca</taxon>
        <taxon>Eucarida</taxon>
        <taxon>Decapoda</taxon>
        <taxon>Pleocyemata</taxon>
        <taxon>Anomura</taxon>
        <taxon>Galatheoidea</taxon>
        <taxon>Porcellanidae</taxon>
        <taxon>Petrolisthes</taxon>
    </lineage>
</organism>
<dbReference type="Gene3D" id="3.30.559.10">
    <property type="entry name" value="Chloramphenicol acetyltransferase-like domain"/>
    <property type="match status" value="1"/>
</dbReference>
<reference evidence="1" key="1">
    <citation type="submission" date="2023-11" db="EMBL/GenBank/DDBJ databases">
        <title>Genome assemblies of two species of porcelain crab, Petrolisthes cinctipes and Petrolisthes manimaculis (Anomura: Porcellanidae).</title>
        <authorList>
            <person name="Angst P."/>
        </authorList>
    </citation>
    <scope>NUCLEOTIDE SEQUENCE</scope>
    <source>
        <strain evidence="1">PB745_02</strain>
        <tissue evidence="1">Gill</tissue>
    </source>
</reference>
<evidence type="ECO:0000313" key="2">
    <source>
        <dbReference type="Proteomes" id="UP001292094"/>
    </source>
</evidence>
<dbReference type="EMBL" id="JAWZYT010000672">
    <property type="protein sequence ID" value="KAK4320388.1"/>
    <property type="molecule type" value="Genomic_DNA"/>
</dbReference>
<gene>
    <name evidence="1" type="ORF">Pmani_008739</name>
</gene>
<protein>
    <recommendedName>
        <fullName evidence="3">Condensation domain-containing protein</fullName>
    </recommendedName>
</protein>
<dbReference type="AlphaFoldDB" id="A0AAE1UDL0"/>
<evidence type="ECO:0000313" key="1">
    <source>
        <dbReference type="EMBL" id="KAK4320388.1"/>
    </source>
</evidence>
<dbReference type="PANTHER" id="PTHR28037:SF1">
    <property type="entry name" value="ALCOHOL O-ACETYLTRANSFERASE 1-RELATED"/>
    <property type="match status" value="1"/>
</dbReference>
<name>A0AAE1UDL0_9EUCA</name>
<accession>A0AAE1UDL0</accession>
<sequence length="358" mass="41516">MRSAKELEDEDEDQQMWLRPAGDKEEYFEVGHQLGFFQTNYNLSMCSTKPLDRTLLTKVLTHLFWKVPVLRVCLGRRKGQLWLKKMSGCILDLKVLNEGELEKERDRLLTCTFNTDEGPMWCMSVVPEQPQQSSHHHCQPQESSHHHCQPQQSSHYHYNLLFGTHHTIADGFTNIRICHMLHEILNDVLTGRTVDDKEQLDQHLDDHLSKQLYEEKKVSKDFVDTFWPHVKSFHQDLHHKLRTGGPMQAVALRLMHKSKTENYAEYFRASGSPNYYYAISNLGDVTSLMPGEGEVVKVKSLNRVSSIRANATIMCFFVQTYKGICSISLVYSSRYMDQHIATKLLHQMKTILTQVCSM</sequence>
<dbReference type="SUPFAM" id="SSF52777">
    <property type="entry name" value="CoA-dependent acyltransferases"/>
    <property type="match status" value="1"/>
</dbReference>
<comment type="caution">
    <text evidence="1">The sequence shown here is derived from an EMBL/GenBank/DDBJ whole genome shotgun (WGS) entry which is preliminary data.</text>
</comment>
<evidence type="ECO:0008006" key="3">
    <source>
        <dbReference type="Google" id="ProtNLM"/>
    </source>
</evidence>
<dbReference type="PANTHER" id="PTHR28037">
    <property type="entry name" value="ALCOHOL O-ACETYLTRANSFERASE 1-RELATED"/>
    <property type="match status" value="1"/>
</dbReference>
<keyword evidence="2" id="KW-1185">Reference proteome</keyword>
<dbReference type="Proteomes" id="UP001292094">
    <property type="component" value="Unassembled WGS sequence"/>
</dbReference>